<keyword evidence="2" id="KW-1185">Reference proteome</keyword>
<accession>A0A182NVR8</accession>
<name>A0A182NVR8_9DIPT</name>
<proteinExistence type="predicted"/>
<dbReference type="EnsemblMetazoa" id="ADIR014011-RA">
    <property type="protein sequence ID" value="ADIR014011-PA"/>
    <property type="gene ID" value="ADIR014011"/>
</dbReference>
<reference evidence="1" key="2">
    <citation type="submission" date="2020-05" db="UniProtKB">
        <authorList>
            <consortium name="EnsemblMetazoa"/>
        </authorList>
    </citation>
    <scope>IDENTIFICATION</scope>
    <source>
        <strain evidence="1">WRAIR2</strain>
    </source>
</reference>
<reference evidence="2" key="1">
    <citation type="submission" date="2013-03" db="EMBL/GenBank/DDBJ databases">
        <title>The Genome Sequence of Anopheles dirus WRAIR2.</title>
        <authorList>
            <consortium name="The Broad Institute Genomics Platform"/>
            <person name="Neafsey D.E."/>
            <person name="Walton C."/>
            <person name="Walker B."/>
            <person name="Young S.K."/>
            <person name="Zeng Q."/>
            <person name="Gargeya S."/>
            <person name="Fitzgerald M."/>
            <person name="Haas B."/>
            <person name="Abouelleil A."/>
            <person name="Allen A.W."/>
            <person name="Alvarado L."/>
            <person name="Arachchi H.M."/>
            <person name="Berlin A.M."/>
            <person name="Chapman S.B."/>
            <person name="Gainer-Dewar J."/>
            <person name="Goldberg J."/>
            <person name="Griggs A."/>
            <person name="Gujja S."/>
            <person name="Hansen M."/>
            <person name="Howarth C."/>
            <person name="Imamovic A."/>
            <person name="Ireland A."/>
            <person name="Larimer J."/>
            <person name="McCowan C."/>
            <person name="Murphy C."/>
            <person name="Pearson M."/>
            <person name="Poon T.W."/>
            <person name="Priest M."/>
            <person name="Roberts A."/>
            <person name="Saif S."/>
            <person name="Shea T."/>
            <person name="Sisk P."/>
            <person name="Sykes S."/>
            <person name="Wortman J."/>
            <person name="Nusbaum C."/>
            <person name="Birren B."/>
        </authorList>
    </citation>
    <scope>NUCLEOTIDE SEQUENCE [LARGE SCALE GENOMIC DNA]</scope>
    <source>
        <strain evidence="2">WRAIR2</strain>
    </source>
</reference>
<evidence type="ECO:0000313" key="2">
    <source>
        <dbReference type="Proteomes" id="UP000075884"/>
    </source>
</evidence>
<sequence length="75" mass="8248">ISRAIPGEPQAEDTVSNCQWNRAVSKKSRECPTAREWSSVNIVRVANNTKVEKKNAVRISVSLPPVCPPVCPYGK</sequence>
<evidence type="ECO:0000313" key="1">
    <source>
        <dbReference type="EnsemblMetazoa" id="ADIR014011-PA"/>
    </source>
</evidence>
<dbReference type="VEuPathDB" id="VectorBase:ADIR014011"/>
<organism evidence="1 2">
    <name type="scientific">Anopheles dirus</name>
    <dbReference type="NCBI Taxonomy" id="7168"/>
    <lineage>
        <taxon>Eukaryota</taxon>
        <taxon>Metazoa</taxon>
        <taxon>Ecdysozoa</taxon>
        <taxon>Arthropoda</taxon>
        <taxon>Hexapoda</taxon>
        <taxon>Insecta</taxon>
        <taxon>Pterygota</taxon>
        <taxon>Neoptera</taxon>
        <taxon>Endopterygota</taxon>
        <taxon>Diptera</taxon>
        <taxon>Nematocera</taxon>
        <taxon>Culicoidea</taxon>
        <taxon>Culicidae</taxon>
        <taxon>Anophelinae</taxon>
        <taxon>Anopheles</taxon>
    </lineage>
</organism>
<dbReference type="AlphaFoldDB" id="A0A182NVR8"/>
<protein>
    <submittedName>
        <fullName evidence="1">Uncharacterized protein</fullName>
    </submittedName>
</protein>
<dbReference type="Proteomes" id="UP000075884">
    <property type="component" value="Unassembled WGS sequence"/>
</dbReference>